<reference evidence="1 2" key="1">
    <citation type="submission" date="2017-11" db="EMBL/GenBank/DDBJ databases">
        <title>Taxonomic description and genome sequences of Spirosoma HA7 sp. nov., isolated from pollen microhabitat of Corylus avellana.</title>
        <authorList>
            <person name="Ambika Manirajan B."/>
            <person name="Suarez C."/>
            <person name="Ratering S."/>
            <person name="Geissler-Plaum R."/>
            <person name="Cardinale M."/>
            <person name="Sylvia S."/>
        </authorList>
    </citation>
    <scope>NUCLEOTIDE SEQUENCE [LARGE SCALE GENOMIC DNA]</scope>
    <source>
        <strain evidence="1 2">HA7</strain>
    </source>
</reference>
<proteinExistence type="predicted"/>
<evidence type="ECO:0000313" key="1">
    <source>
        <dbReference type="EMBL" id="AUD05448.1"/>
    </source>
</evidence>
<gene>
    <name evidence="1" type="ORF">CWM47_28550</name>
</gene>
<dbReference type="OrthoDB" id="9829747at2"/>
<dbReference type="AlphaFoldDB" id="A0A2K8Z6I2"/>
<evidence type="ECO:0000313" key="2">
    <source>
        <dbReference type="Proteomes" id="UP000232883"/>
    </source>
</evidence>
<name>A0A2K8Z6I2_9BACT</name>
<keyword evidence="2" id="KW-1185">Reference proteome</keyword>
<dbReference type="Proteomes" id="UP000232883">
    <property type="component" value="Chromosome"/>
</dbReference>
<protein>
    <submittedName>
        <fullName evidence="1">Uncharacterized protein</fullName>
    </submittedName>
</protein>
<organism evidence="1 2">
    <name type="scientific">Spirosoma pollinicola</name>
    <dbReference type="NCBI Taxonomy" id="2057025"/>
    <lineage>
        <taxon>Bacteria</taxon>
        <taxon>Pseudomonadati</taxon>
        <taxon>Bacteroidota</taxon>
        <taxon>Cytophagia</taxon>
        <taxon>Cytophagales</taxon>
        <taxon>Cytophagaceae</taxon>
        <taxon>Spirosoma</taxon>
    </lineage>
</organism>
<accession>A0A2K8Z6I2</accession>
<dbReference type="EMBL" id="CP025096">
    <property type="protein sequence ID" value="AUD05448.1"/>
    <property type="molecule type" value="Genomic_DNA"/>
</dbReference>
<dbReference type="KEGG" id="spir:CWM47_28550"/>
<sequence length="298" mass="34255">MSSFQLTAPGSNNSVLRSVPLIVRGSVTQKPVLCEGHKLIARGNACRGVSFLTKYLLSKGYRYASVLFVDWKYSFGHASTNPTDIWFGHPTTKLPAMWNNRVMPFQKIEYGAVFLEPFASVGIKWTILPLDDERQFVNFLINLLERIAQLPSTKNTRVLILEQYWFNALANSALWESLNYLLKVGRKLGIEIWLLYPSDLYDETDKESHLQRLQRLQLQFSNLFLLDHRTIIRSPFLLDVQSIWQLTPAEYSLLTSVGDNLSQSLMPYKEVFFKRCTDSEPISDVYGIKVAEEEAELF</sequence>
<dbReference type="RefSeq" id="WP_100992001.1">
    <property type="nucleotide sequence ID" value="NZ_CP025096.1"/>
</dbReference>